<feature type="compositionally biased region" description="Polar residues" evidence="10">
    <location>
        <begin position="529"/>
        <end position="541"/>
    </location>
</feature>
<keyword evidence="4" id="KW-0862">Zinc</keyword>
<feature type="domain" description="BED-type" evidence="11">
    <location>
        <begin position="2"/>
        <end position="52"/>
    </location>
</feature>
<dbReference type="InterPro" id="IPR008906">
    <property type="entry name" value="HATC_C_dom"/>
</dbReference>
<evidence type="ECO:0000256" key="1">
    <source>
        <dbReference type="ARBA" id="ARBA00004123"/>
    </source>
</evidence>
<name>A0ABM4BZX4_HYDVU</name>
<feature type="region of interest" description="Disordered" evidence="10">
    <location>
        <begin position="524"/>
        <end position="549"/>
    </location>
</feature>
<dbReference type="InterPro" id="IPR052035">
    <property type="entry name" value="ZnF_BED_domain_contain"/>
</dbReference>
<proteinExistence type="predicted"/>
<evidence type="ECO:0000256" key="5">
    <source>
        <dbReference type="ARBA" id="ARBA00023015"/>
    </source>
</evidence>
<dbReference type="InterPro" id="IPR012337">
    <property type="entry name" value="RNaseH-like_sf"/>
</dbReference>
<organism evidence="12 13">
    <name type="scientific">Hydra vulgaris</name>
    <name type="common">Hydra</name>
    <name type="synonym">Hydra attenuata</name>
    <dbReference type="NCBI Taxonomy" id="6087"/>
    <lineage>
        <taxon>Eukaryota</taxon>
        <taxon>Metazoa</taxon>
        <taxon>Cnidaria</taxon>
        <taxon>Hydrozoa</taxon>
        <taxon>Hydroidolina</taxon>
        <taxon>Anthoathecata</taxon>
        <taxon>Aplanulata</taxon>
        <taxon>Hydridae</taxon>
        <taxon>Hydra</taxon>
    </lineage>
</organism>
<dbReference type="Pfam" id="PF02892">
    <property type="entry name" value="zf-BED"/>
    <property type="match status" value="1"/>
</dbReference>
<dbReference type="RefSeq" id="XP_065654799.1">
    <property type="nucleotide sequence ID" value="XM_065798727.1"/>
</dbReference>
<dbReference type="PANTHER" id="PTHR46481:SF10">
    <property type="entry name" value="ZINC FINGER BED DOMAIN-CONTAINING PROTEIN 39"/>
    <property type="match status" value="1"/>
</dbReference>
<evidence type="ECO:0000256" key="4">
    <source>
        <dbReference type="ARBA" id="ARBA00022833"/>
    </source>
</evidence>
<accession>A0ABM4BZX4</accession>
<dbReference type="SUPFAM" id="SSF57667">
    <property type="entry name" value="beta-beta-alpha zinc fingers"/>
    <property type="match status" value="1"/>
</dbReference>
<dbReference type="Pfam" id="PF05699">
    <property type="entry name" value="Dimer_Tnp_hAT"/>
    <property type="match status" value="1"/>
</dbReference>
<evidence type="ECO:0000256" key="3">
    <source>
        <dbReference type="ARBA" id="ARBA00022771"/>
    </source>
</evidence>
<keyword evidence="6" id="KW-0238">DNA-binding</keyword>
<dbReference type="SMART" id="SM00614">
    <property type="entry name" value="ZnF_BED"/>
    <property type="match status" value="1"/>
</dbReference>
<keyword evidence="8" id="KW-0539">Nucleus</keyword>
<gene>
    <name evidence="13" type="primary">LOC136081414</name>
</gene>
<dbReference type="InterPro" id="IPR036236">
    <property type="entry name" value="Znf_C2H2_sf"/>
</dbReference>
<evidence type="ECO:0000313" key="13">
    <source>
        <dbReference type="RefSeq" id="XP_065654799.1"/>
    </source>
</evidence>
<evidence type="ECO:0000256" key="10">
    <source>
        <dbReference type="SAM" id="MobiDB-lite"/>
    </source>
</evidence>
<keyword evidence="2" id="KW-0479">Metal-binding</keyword>
<reference evidence="13" key="1">
    <citation type="submission" date="2025-08" db="UniProtKB">
        <authorList>
            <consortium name="RefSeq"/>
        </authorList>
    </citation>
    <scope>IDENTIFICATION</scope>
</reference>
<keyword evidence="7" id="KW-0804">Transcription</keyword>
<evidence type="ECO:0000256" key="2">
    <source>
        <dbReference type="ARBA" id="ARBA00022723"/>
    </source>
</evidence>
<dbReference type="SUPFAM" id="SSF53098">
    <property type="entry name" value="Ribonuclease H-like"/>
    <property type="match status" value="1"/>
</dbReference>
<evidence type="ECO:0000256" key="9">
    <source>
        <dbReference type="PROSITE-ProRule" id="PRU00027"/>
    </source>
</evidence>
<keyword evidence="5" id="KW-0805">Transcription regulation</keyword>
<dbReference type="Proteomes" id="UP001652625">
    <property type="component" value="Chromosome 06"/>
</dbReference>
<sequence>MPKKSMIWDFFTKTDDSHAKCNECGAILVSKNGSTSGIGNHLKRHSQSLIEFEQRTDSQAVLNSNGAKRHNDSESDNDEDFIHCRKRARLVMTPGSSILPHRSTNTQKTPKTPRTARVVSQWPKDHPENVQIVTEITKWIIREQLPFKIVDSEGFRTILSLTTKGKYNPISSTSLSRLRIPKLYQFVQDHISKVVNDERPYLDGAAFTTDIWTTQYNNLSFQSLTLHFINNRFELKGLLVKLDYFGEKHTGEIILEKLDSLIKGLKLEQKTHTWATTDGGTNVLKAMRLGKASQLPSINDNLWCADHQIHLIVTDALKAVPAWKELSSKLSKLVGHFNHSPKNSSILRKIALDFKQSRTKLVQNVSTRWNSDLKMLQSIIDLEGCIAKMAETSTVIEGFLPSLDEILIMKGVLNCLEPLEKMSRALSSDKEPTMNLVFMQLVNVRRKLVFFGNHSTLTCVSEISEKLVEGLDARFPNSGIETPEYVMCHFLDPRYKGSVINFADPEKYELIKVTAVQAIIDMKKRDGSESPTSNEISSPTLLESEEDEQEDVWEQANKKLYRKQQKRQNSKDDSFKEAQNEVTLYVEEGCVHKDSNILQYWNNQQNKFPYLTRLARKMLCIPASSSTSERVFSTAGNILTERRTCLSIDNIEMLVFMKENMKEMNNITWPGFEGNENE</sequence>
<keyword evidence="12" id="KW-1185">Reference proteome</keyword>
<dbReference type="GeneID" id="136081414"/>
<evidence type="ECO:0000259" key="11">
    <source>
        <dbReference type="PROSITE" id="PS50808"/>
    </source>
</evidence>
<dbReference type="PANTHER" id="PTHR46481">
    <property type="entry name" value="ZINC FINGER BED DOMAIN-CONTAINING PROTEIN 4"/>
    <property type="match status" value="1"/>
</dbReference>
<evidence type="ECO:0000256" key="6">
    <source>
        <dbReference type="ARBA" id="ARBA00023125"/>
    </source>
</evidence>
<evidence type="ECO:0000256" key="7">
    <source>
        <dbReference type="ARBA" id="ARBA00023163"/>
    </source>
</evidence>
<protein>
    <submittedName>
        <fullName evidence="13">Zinc finger BED domain-containing protein 4-like</fullName>
    </submittedName>
</protein>
<dbReference type="PROSITE" id="PS50808">
    <property type="entry name" value="ZF_BED"/>
    <property type="match status" value="1"/>
</dbReference>
<dbReference type="InterPro" id="IPR003656">
    <property type="entry name" value="Znf_BED"/>
</dbReference>
<comment type="subcellular location">
    <subcellularLocation>
        <location evidence="1">Nucleus</location>
    </subcellularLocation>
</comment>
<evidence type="ECO:0000313" key="12">
    <source>
        <dbReference type="Proteomes" id="UP001652625"/>
    </source>
</evidence>
<keyword evidence="3 9" id="KW-0863">Zinc-finger</keyword>
<evidence type="ECO:0000256" key="8">
    <source>
        <dbReference type="ARBA" id="ARBA00023242"/>
    </source>
</evidence>